<dbReference type="InterPro" id="IPR000631">
    <property type="entry name" value="CARKD"/>
</dbReference>
<feature type="binding site" evidence="17">
    <location>
        <begin position="407"/>
        <end position="411"/>
    </location>
    <ligand>
        <name>AMP</name>
        <dbReference type="ChEBI" id="CHEBI:456215"/>
    </ligand>
</feature>
<dbReference type="GO" id="GO:0052856">
    <property type="term" value="F:NAD(P)HX epimerase activity"/>
    <property type="evidence" value="ECO:0007669"/>
    <property type="project" value="UniProtKB-UniRule"/>
</dbReference>
<dbReference type="InterPro" id="IPR017953">
    <property type="entry name" value="Carbohydrate_kinase_pred_CS"/>
</dbReference>
<evidence type="ECO:0000256" key="13">
    <source>
        <dbReference type="ARBA" id="ARBA00023268"/>
    </source>
</evidence>
<feature type="binding site" evidence="18">
    <location>
        <position position="164"/>
    </location>
    <ligand>
        <name>K(+)</name>
        <dbReference type="ChEBI" id="CHEBI:29103"/>
    </ligand>
</feature>
<keyword evidence="7 17" id="KW-0067">ATP-binding</keyword>
<dbReference type="Gene3D" id="3.40.1190.20">
    <property type="match status" value="1"/>
</dbReference>
<dbReference type="PROSITE" id="PS51383">
    <property type="entry name" value="YJEF_C_3"/>
    <property type="match status" value="1"/>
</dbReference>
<evidence type="ECO:0000256" key="6">
    <source>
        <dbReference type="ARBA" id="ARBA00022741"/>
    </source>
</evidence>
<dbReference type="SUPFAM" id="SSF53613">
    <property type="entry name" value="Ribokinase-like"/>
    <property type="match status" value="1"/>
</dbReference>
<feature type="binding site" evidence="18">
    <location>
        <position position="143"/>
    </location>
    <ligand>
        <name>(6S)-NADPHX</name>
        <dbReference type="ChEBI" id="CHEBI:64076"/>
    </ligand>
</feature>
<feature type="binding site" evidence="17">
    <location>
        <position position="436"/>
    </location>
    <ligand>
        <name>AMP</name>
        <dbReference type="ChEBI" id="CHEBI:456215"/>
    </ligand>
</feature>
<evidence type="ECO:0000256" key="16">
    <source>
        <dbReference type="ARBA" id="ARBA00049209"/>
    </source>
</evidence>
<dbReference type="RefSeq" id="WP_114881208.1">
    <property type="nucleotide sequence ID" value="NZ_CP029608.1"/>
</dbReference>
<comment type="catalytic activity">
    <reaction evidence="16 17 19">
        <text>(6S)-NADPHX + ADP = AMP + phosphate + NADPH + H(+)</text>
        <dbReference type="Rhea" id="RHEA:32235"/>
        <dbReference type="ChEBI" id="CHEBI:15378"/>
        <dbReference type="ChEBI" id="CHEBI:43474"/>
        <dbReference type="ChEBI" id="CHEBI:57783"/>
        <dbReference type="ChEBI" id="CHEBI:64076"/>
        <dbReference type="ChEBI" id="CHEBI:456215"/>
        <dbReference type="ChEBI" id="CHEBI:456216"/>
        <dbReference type="EC" id="4.2.1.136"/>
    </reaction>
</comment>
<keyword evidence="13" id="KW-0511">Multifunctional enzyme</keyword>
<dbReference type="InterPro" id="IPR030677">
    <property type="entry name" value="Nnr"/>
</dbReference>
<evidence type="ECO:0000313" key="23">
    <source>
        <dbReference type="Proteomes" id="UP000253720"/>
    </source>
</evidence>
<comment type="cofactor">
    <cofactor evidence="17">
        <name>Mg(2+)</name>
        <dbReference type="ChEBI" id="CHEBI:18420"/>
    </cofactor>
</comment>
<protein>
    <recommendedName>
        <fullName evidence="19">Bifunctional NAD(P)H-hydrate repair enzyme</fullName>
    </recommendedName>
    <alternativeName>
        <fullName evidence="19">Nicotinamide nucleotide repair protein</fullName>
    </alternativeName>
    <domain>
        <recommendedName>
            <fullName evidence="19">ADP-dependent (S)-NAD(P)H-hydrate dehydratase</fullName>
            <ecNumber evidence="19">4.2.1.136</ecNumber>
        </recommendedName>
        <alternativeName>
            <fullName evidence="19">ADP-dependent NAD(P)HX dehydratase</fullName>
        </alternativeName>
    </domain>
    <domain>
        <recommendedName>
            <fullName evidence="19">NAD(P)H-hydrate epimerase</fullName>
            <ecNumber evidence="19">5.1.99.6</ecNumber>
        </recommendedName>
    </domain>
</protein>
<dbReference type="GO" id="GO:0005524">
    <property type="term" value="F:ATP binding"/>
    <property type="evidence" value="ECO:0007669"/>
    <property type="project" value="UniProtKB-UniRule"/>
</dbReference>
<reference evidence="22 23" key="1">
    <citation type="submission" date="2018-05" db="EMBL/GenBank/DDBJ databases">
        <title>Complete genome sequence of Pseudomonas kribbensis 46-2(T).</title>
        <authorList>
            <person name="Jeong H."/>
            <person name="Lee S.-G."/>
            <person name="Rha E."/>
            <person name="Kim H."/>
        </authorList>
    </citation>
    <scope>NUCLEOTIDE SEQUENCE [LARGE SCALE GENOMIC DNA]</scope>
    <source>
        <strain evidence="22 23">46-2</strain>
    </source>
</reference>
<evidence type="ECO:0000256" key="5">
    <source>
        <dbReference type="ARBA" id="ARBA00022723"/>
    </source>
</evidence>
<comment type="function">
    <text evidence="18">Catalyzes the epimerization of the S- and R-forms of NAD(P)HX, a damaged form of NAD(P)H that is a result of enzymatic or heat-dependent hydration. This is a prerequisite for the S-specific NAD(P)H-hydrate dehydratase to allow the repair of both epimers of NAD(P)HX.</text>
</comment>
<dbReference type="GO" id="GO:0110051">
    <property type="term" value="P:metabolite repair"/>
    <property type="evidence" value="ECO:0007669"/>
    <property type="project" value="TreeGrafter"/>
</dbReference>
<keyword evidence="10 17" id="KW-0520">NAD</keyword>
<comment type="similarity">
    <text evidence="4 19">In the C-terminal section; belongs to the NnrD/CARKD family.</text>
</comment>
<keyword evidence="8 17" id="KW-0521">NADP</keyword>
<dbReference type="InterPro" id="IPR036652">
    <property type="entry name" value="YjeF_N_dom_sf"/>
</dbReference>
<evidence type="ECO:0000256" key="8">
    <source>
        <dbReference type="ARBA" id="ARBA00022857"/>
    </source>
</evidence>
<evidence type="ECO:0000256" key="17">
    <source>
        <dbReference type="HAMAP-Rule" id="MF_01965"/>
    </source>
</evidence>
<dbReference type="CDD" id="cd01171">
    <property type="entry name" value="YXKO-related"/>
    <property type="match status" value="1"/>
</dbReference>
<comment type="similarity">
    <text evidence="18">Belongs to the NnrE/AIBP family.</text>
</comment>
<keyword evidence="5 18" id="KW-0479">Metal-binding</keyword>
<dbReference type="EMBL" id="CP029608">
    <property type="protein sequence ID" value="AXI59458.1"/>
    <property type="molecule type" value="Genomic_DNA"/>
</dbReference>
<keyword evidence="9 18" id="KW-0630">Potassium</keyword>
<feature type="binding site" evidence="17">
    <location>
        <position position="370"/>
    </location>
    <ligand>
        <name>(6S)-NADPHX</name>
        <dbReference type="ChEBI" id="CHEBI:64076"/>
    </ligand>
</feature>
<dbReference type="KEGG" id="pke:DLD99_02895"/>
<dbReference type="EC" id="4.2.1.136" evidence="19"/>
<dbReference type="NCBIfam" id="TIGR00196">
    <property type="entry name" value="yjeF_cterm"/>
    <property type="match status" value="1"/>
</dbReference>
<evidence type="ECO:0000256" key="18">
    <source>
        <dbReference type="HAMAP-Rule" id="MF_01966"/>
    </source>
</evidence>
<comment type="caution">
    <text evidence="18">Lacks conserved residue(s) required for the propagation of feature annotation.</text>
</comment>
<evidence type="ECO:0000259" key="20">
    <source>
        <dbReference type="PROSITE" id="PS51383"/>
    </source>
</evidence>
<keyword evidence="11 18" id="KW-0413">Isomerase</keyword>
<evidence type="ECO:0000256" key="19">
    <source>
        <dbReference type="PIRNR" id="PIRNR017184"/>
    </source>
</evidence>
<evidence type="ECO:0000256" key="2">
    <source>
        <dbReference type="ARBA" id="ARBA00000909"/>
    </source>
</evidence>
<dbReference type="InterPro" id="IPR029056">
    <property type="entry name" value="Ribokinase-like"/>
</dbReference>
<dbReference type="PROSITE" id="PS51385">
    <property type="entry name" value="YJEF_N"/>
    <property type="match status" value="1"/>
</dbReference>
<dbReference type="SUPFAM" id="SSF64153">
    <property type="entry name" value="YjeF N-terminal domain-like"/>
    <property type="match status" value="1"/>
</dbReference>
<evidence type="ECO:0000256" key="11">
    <source>
        <dbReference type="ARBA" id="ARBA00023235"/>
    </source>
</evidence>
<keyword evidence="23" id="KW-1185">Reference proteome</keyword>
<dbReference type="Proteomes" id="UP000253720">
    <property type="component" value="Chromosome"/>
</dbReference>
<evidence type="ECO:0000259" key="21">
    <source>
        <dbReference type="PROSITE" id="PS51385"/>
    </source>
</evidence>
<feature type="domain" description="YjeF N-terminal" evidence="21">
    <location>
        <begin position="18"/>
        <end position="218"/>
    </location>
</feature>
<dbReference type="HAMAP" id="MF_01966">
    <property type="entry name" value="NADHX_epimerase"/>
    <property type="match status" value="1"/>
</dbReference>
<dbReference type="GO" id="GO:0052855">
    <property type="term" value="F:ADP-dependent NAD(P)H-hydrate dehydratase activity"/>
    <property type="evidence" value="ECO:0007669"/>
    <property type="project" value="UniProtKB-UniRule"/>
</dbReference>
<comment type="catalytic activity">
    <reaction evidence="1 18 19">
        <text>(6R)-NADHX = (6S)-NADHX</text>
        <dbReference type="Rhea" id="RHEA:32215"/>
        <dbReference type="ChEBI" id="CHEBI:64074"/>
        <dbReference type="ChEBI" id="CHEBI:64075"/>
        <dbReference type="EC" id="5.1.99.6"/>
    </reaction>
</comment>
<proteinExistence type="inferred from homology"/>
<feature type="binding site" evidence="18">
    <location>
        <begin position="132"/>
        <end position="138"/>
    </location>
    <ligand>
        <name>(6S)-NADPHX</name>
        <dbReference type="ChEBI" id="CHEBI:64076"/>
    </ligand>
</feature>
<evidence type="ECO:0000256" key="7">
    <source>
        <dbReference type="ARBA" id="ARBA00022840"/>
    </source>
</evidence>
<feature type="binding site" evidence="18">
    <location>
        <position position="66"/>
    </location>
    <ligand>
        <name>K(+)</name>
        <dbReference type="ChEBI" id="CHEBI:29103"/>
    </ligand>
</feature>
<comment type="catalytic activity">
    <reaction evidence="2 18 19">
        <text>(6R)-NADPHX = (6S)-NADPHX</text>
        <dbReference type="Rhea" id="RHEA:32227"/>
        <dbReference type="ChEBI" id="CHEBI:64076"/>
        <dbReference type="ChEBI" id="CHEBI:64077"/>
        <dbReference type="EC" id="5.1.99.6"/>
    </reaction>
</comment>
<organism evidence="22 23">
    <name type="scientific">Pseudomonas kribbensis</name>
    <dbReference type="NCBI Taxonomy" id="1628086"/>
    <lineage>
        <taxon>Bacteria</taxon>
        <taxon>Pseudomonadati</taxon>
        <taxon>Pseudomonadota</taxon>
        <taxon>Gammaproteobacteria</taxon>
        <taxon>Pseudomonadales</taxon>
        <taxon>Pseudomonadaceae</taxon>
        <taxon>Pseudomonas</taxon>
    </lineage>
</organism>
<comment type="function">
    <text evidence="17">Catalyzes the dehydration of the S-form of NAD(P)HX at the expense of ADP, which is converted to AMP. Together with NAD(P)HX epimerase, which catalyzes the epimerization of the S- and R-forms, the enzyme allows the repair of both epimers of NAD(P)HX, a damaged form of NAD(P)H that is a result of enzymatic or heat-dependent hydration.</text>
</comment>
<comment type="cofactor">
    <cofactor evidence="18 19">
        <name>K(+)</name>
        <dbReference type="ChEBI" id="CHEBI:29103"/>
    </cofactor>
    <text evidence="18 19">Binds 1 potassium ion per subunit.</text>
</comment>
<name>A0A345RJJ2_9PSED</name>
<sequence length="499" mass="50797">MPHTKDQLPDALYRAAQVQALDARLIAAGTPGFELMQRAAHATWRALVRQWPSANELTVLAGHGNNAGDGYLIAALARRAGWVVQVLAVGDPQRLQGDAALAHAEALAEGVAIAAWTASSELRGILVDALLGTGLSGEVREPYASAISAINASGLPVVVVDIPSGLCADTGHVLGSAVRADLTVTFIGLKLGLFTGDAADHVGNLLFNDLQAPAETCSDIAVAARRLDAANLPRLPARAPAAHKGRFGHVLLIGGDHGFGGAILLSTESALRSGAGMVSLATRPDHVPAALSRVPEAMALGTSSANQLMGLLEKVSVLVVGPGLGQASWGRALLSAAANAPLPQVWDADALNLLASGAVTLPKDCVITPHPGEAARLLGISTAEVQADRPAAALALSKKYTAVVVLKGAGSLIAHPDGRLALCHQGHPAMATAGLGDVLAGLVGALLAQGMNAFDAACLAVWLHANAGAQQGKFGRGLAASDLIPAIRQLLEEHAPCLK</sequence>
<dbReference type="AlphaFoldDB" id="A0A345RJJ2"/>
<gene>
    <name evidence="17" type="primary">nnrD</name>
    <name evidence="18" type="synonym">nnrE</name>
    <name evidence="22" type="ORF">DLD99_02895</name>
</gene>
<evidence type="ECO:0000256" key="14">
    <source>
        <dbReference type="ARBA" id="ARBA00025153"/>
    </source>
</evidence>
<feature type="binding site" evidence="17">
    <location>
        <position position="437"/>
    </location>
    <ligand>
        <name>(6S)-NADPHX</name>
        <dbReference type="ChEBI" id="CHEBI:64076"/>
    </ligand>
</feature>
<accession>A0A345RJJ2</accession>
<comment type="similarity">
    <text evidence="3 19">In the N-terminal section; belongs to the NnrE/AIBP family.</text>
</comment>
<evidence type="ECO:0000256" key="12">
    <source>
        <dbReference type="ARBA" id="ARBA00023239"/>
    </source>
</evidence>
<comment type="subunit">
    <text evidence="17">Homotetramer.</text>
</comment>
<dbReference type="Gene3D" id="3.40.50.10260">
    <property type="entry name" value="YjeF N-terminal domain"/>
    <property type="match status" value="1"/>
</dbReference>
<comment type="catalytic activity">
    <reaction evidence="15 17 19">
        <text>(6S)-NADHX + ADP = AMP + phosphate + NADH + H(+)</text>
        <dbReference type="Rhea" id="RHEA:32223"/>
        <dbReference type="ChEBI" id="CHEBI:15378"/>
        <dbReference type="ChEBI" id="CHEBI:43474"/>
        <dbReference type="ChEBI" id="CHEBI:57945"/>
        <dbReference type="ChEBI" id="CHEBI:64074"/>
        <dbReference type="ChEBI" id="CHEBI:456215"/>
        <dbReference type="ChEBI" id="CHEBI:456216"/>
        <dbReference type="EC" id="4.2.1.136"/>
    </reaction>
</comment>
<dbReference type="GO" id="GO:0046872">
    <property type="term" value="F:metal ion binding"/>
    <property type="evidence" value="ECO:0007669"/>
    <property type="project" value="UniProtKB-UniRule"/>
</dbReference>
<evidence type="ECO:0000256" key="3">
    <source>
        <dbReference type="ARBA" id="ARBA00006001"/>
    </source>
</evidence>
<feature type="binding site" evidence="18">
    <location>
        <position position="128"/>
    </location>
    <ligand>
        <name>K(+)</name>
        <dbReference type="ChEBI" id="CHEBI:29103"/>
    </ligand>
</feature>
<evidence type="ECO:0000256" key="10">
    <source>
        <dbReference type="ARBA" id="ARBA00023027"/>
    </source>
</evidence>
<feature type="binding site" evidence="17">
    <location>
        <position position="262"/>
    </location>
    <ligand>
        <name>(6S)-NADPHX</name>
        <dbReference type="ChEBI" id="CHEBI:64076"/>
    </ligand>
</feature>
<dbReference type="PANTHER" id="PTHR12592">
    <property type="entry name" value="ATP-DEPENDENT (S)-NAD(P)H-HYDRATE DEHYDRATASE FAMILY MEMBER"/>
    <property type="match status" value="1"/>
</dbReference>
<keyword evidence="12 17" id="KW-0456">Lyase</keyword>
<dbReference type="Pfam" id="PF03853">
    <property type="entry name" value="YjeF_N"/>
    <property type="match status" value="1"/>
</dbReference>
<evidence type="ECO:0000256" key="1">
    <source>
        <dbReference type="ARBA" id="ARBA00000013"/>
    </source>
</evidence>
<evidence type="ECO:0000256" key="9">
    <source>
        <dbReference type="ARBA" id="ARBA00022958"/>
    </source>
</evidence>
<evidence type="ECO:0000313" key="22">
    <source>
        <dbReference type="EMBL" id="AXI59458.1"/>
    </source>
</evidence>
<evidence type="ECO:0000256" key="15">
    <source>
        <dbReference type="ARBA" id="ARBA00048238"/>
    </source>
</evidence>
<dbReference type="GO" id="GO:0046496">
    <property type="term" value="P:nicotinamide nucleotide metabolic process"/>
    <property type="evidence" value="ECO:0007669"/>
    <property type="project" value="UniProtKB-UniRule"/>
</dbReference>
<feature type="binding site" evidence="18">
    <location>
        <position position="161"/>
    </location>
    <ligand>
        <name>(6S)-NADPHX</name>
        <dbReference type="ChEBI" id="CHEBI:64076"/>
    </ligand>
</feature>
<dbReference type="NCBIfam" id="TIGR00197">
    <property type="entry name" value="yjeF_nterm"/>
    <property type="match status" value="1"/>
</dbReference>
<comment type="similarity">
    <text evidence="17">Belongs to the NnrD/CARKD family.</text>
</comment>
<dbReference type="PIRSF" id="PIRSF017184">
    <property type="entry name" value="Nnr"/>
    <property type="match status" value="1"/>
</dbReference>
<comment type="function">
    <text evidence="14 19">Bifunctional enzyme that catalyzes the epimerization of the S- and R-forms of NAD(P)HX and the dehydration of the S-form of NAD(P)HX at the expense of ADP, which is converted to AMP. This allows the repair of both epimers of NAD(P)HX, a damaged form of NAD(P)H that is a result of enzymatic or heat-dependent hydration.</text>
</comment>
<keyword evidence="6 17" id="KW-0547">Nucleotide-binding</keyword>
<dbReference type="EC" id="5.1.99.6" evidence="19"/>
<dbReference type="PANTHER" id="PTHR12592:SF0">
    <property type="entry name" value="ATP-DEPENDENT (S)-NAD(P)H-HYDRATE DEHYDRATASE"/>
    <property type="match status" value="1"/>
</dbReference>
<feature type="domain" description="YjeF C-terminal" evidence="20">
    <location>
        <begin position="227"/>
        <end position="494"/>
    </location>
</feature>
<dbReference type="InterPro" id="IPR004443">
    <property type="entry name" value="YjeF_N_dom"/>
</dbReference>
<evidence type="ECO:0000256" key="4">
    <source>
        <dbReference type="ARBA" id="ARBA00009524"/>
    </source>
</evidence>
<dbReference type="Pfam" id="PF01256">
    <property type="entry name" value="Carb_kinase"/>
    <property type="match status" value="1"/>
</dbReference>
<dbReference type="PROSITE" id="PS01050">
    <property type="entry name" value="YJEF_C_2"/>
    <property type="match status" value="1"/>
</dbReference>
<dbReference type="HAMAP" id="MF_01965">
    <property type="entry name" value="NADHX_dehydratase"/>
    <property type="match status" value="1"/>
</dbReference>
<feature type="binding site" evidence="17">
    <location>
        <position position="323"/>
    </location>
    <ligand>
        <name>(6S)-NADPHX</name>
        <dbReference type="ChEBI" id="CHEBI:64076"/>
    </ligand>
</feature>